<feature type="compositionally biased region" description="Acidic residues" evidence="3">
    <location>
        <begin position="329"/>
        <end position="339"/>
    </location>
</feature>
<reference evidence="5 6" key="1">
    <citation type="journal article" date="2017" name="Int. J. Parasitol.">
        <title>The genome of the protozoan parasite Cystoisospora suis and a reverse vaccinology approach to identify vaccine candidates.</title>
        <authorList>
            <person name="Palmieri N."/>
            <person name="Shrestha A."/>
            <person name="Ruttkowski B."/>
            <person name="Beck T."/>
            <person name="Vogl C."/>
            <person name="Tomley F."/>
            <person name="Blake D.P."/>
            <person name="Joachim A."/>
        </authorList>
    </citation>
    <scope>NUCLEOTIDE SEQUENCE [LARGE SCALE GENOMIC DNA]</scope>
    <source>
        <strain evidence="5 6">Wien I</strain>
    </source>
</reference>
<dbReference type="Pfam" id="PF00004">
    <property type="entry name" value="AAA"/>
    <property type="match status" value="1"/>
</dbReference>
<evidence type="ECO:0000256" key="1">
    <source>
        <dbReference type="ARBA" id="ARBA00006116"/>
    </source>
</evidence>
<feature type="compositionally biased region" description="Gly residues" evidence="3">
    <location>
        <begin position="1556"/>
        <end position="1566"/>
    </location>
</feature>
<dbReference type="PANTHER" id="PTHR23389">
    <property type="entry name" value="CHROMOSOME TRANSMISSION FIDELITY FACTOR 18"/>
    <property type="match status" value="1"/>
</dbReference>
<dbReference type="Pfam" id="PF00533">
    <property type="entry name" value="BRCT"/>
    <property type="match status" value="1"/>
</dbReference>
<dbReference type="InterPro" id="IPR003959">
    <property type="entry name" value="ATPase_AAA_core"/>
</dbReference>
<comment type="caution">
    <text evidence="5">The sequence shown here is derived from an EMBL/GenBank/DDBJ whole genome shotgun (WGS) entry which is preliminary data.</text>
</comment>
<evidence type="ECO:0000313" key="6">
    <source>
        <dbReference type="Proteomes" id="UP000221165"/>
    </source>
</evidence>
<dbReference type="CDD" id="cd00009">
    <property type="entry name" value="AAA"/>
    <property type="match status" value="1"/>
</dbReference>
<feature type="compositionally biased region" description="Polar residues" evidence="3">
    <location>
        <begin position="509"/>
        <end position="519"/>
    </location>
</feature>
<feature type="region of interest" description="Disordered" evidence="3">
    <location>
        <begin position="1435"/>
        <end position="1566"/>
    </location>
</feature>
<dbReference type="PANTHER" id="PTHR23389:SF6">
    <property type="entry name" value="REPLICATION FACTOR C SUBUNIT 1"/>
    <property type="match status" value="1"/>
</dbReference>
<proteinExistence type="inferred from homology"/>
<dbReference type="Gene3D" id="1.20.272.10">
    <property type="match status" value="1"/>
</dbReference>
<name>A0A2C6KVX8_9APIC</name>
<dbReference type="InterPro" id="IPR013725">
    <property type="entry name" value="DNA_replication_fac_RFC1_C"/>
</dbReference>
<feature type="domain" description="BRCT" evidence="4">
    <location>
        <begin position="572"/>
        <end position="663"/>
    </location>
</feature>
<sequence length="1566" mass="171712">MEKSKKKGDIRKFFKVKKPTESDTQQKPEEGDDGEKTKLQKGHEESLKKASLHSHHERESEEGEQQPSSFQGTKKKIQIDEEAEESLRRKKIEISRGENDAMKKKGERRQEDEKENTKKKKKKEDGLKEEDVVQDRPSPQKNKGKTNEKTGKEKEDKESDEHQSEAILVHRKKRRLIRDRSSSSSDTDEGYENHTHHKSNTSKKQQVTSTKNEEETHAPSSSSSSSHSSLESKTKLKRGVLESFLTQKDSVGSHSSNSSKRGLDEEENSKEREKKKMVASASFSSMKKKTGGEVIMDVDAFFSAAVEKDVEKALSRETEKTKEERDAFSVEEDEDASEDEREKEKTKKDQKDREVFDVFNDEEERERKKDKKQDDKILQKSAKQWTAMLKSMKPSKLRGSSERVSDDDDDDDVEKQAKVAGRKKVATGGSRKLKKEEGDDDEDYVDDGEDDDEGEDSDSEEDEEEDEDEEEEEDDEEDEREKTRKKENKKNRNKVSSKSTSAESSKRSGNTVSASSSLSGKKRLKAGEGLQVTWTQKGMGPSNGMKAPSGSSRTSTSKSIHNATSAGDGISSTDLPLSGKTFVLTGVLDSMSREEAVGKILQLGGRCTSAVSGKTDYLVTGSILEDGREVSTGSKYRKALQLQTEGGSNKKGGKSVIQIVNESEFLTMLGKTHSNLSHVEGQQQSPSLQEEKKDNHTATSLARLSPSLSSSSSSSGGGGDEEERSFERDSGSLLWTEKYRPMHAEDLVGNREQMRNLQTWLNDWKDVCLLGKKKDPPAYRGYSSPYSSMMIAGGGGFIPPLNFNARAALLSGPPGVGKTTAARVASKMAGYHVIEFNASDVRNKLHVEEIGDMTSGGQNLHVFIERKNQKKGFMGDPKKKEGEEKDPVKQQQEGKEEVIKKMRPQYRGVCVLMDEVDGLSGGDRGGAQAIVKLIETSKCPIICICNDRMHPKVRTIASKCLDIRFQPPHISAVRQRVQSILAAENLSLSLTSIDDLCESMGGDLRQILNALQMYAYEKRDEQRTSFLLSQEVGNKDFTEKTSEERLKGEVKKETRDGGKSLSMSQQPATEFSPSWRPAPSSKVSTVPATITIGAVGLKDDQVMHGPFDSCKQLLDSSQACKLSRSRKLDRFFTDYDLMPLLIQENYLEAFRQAGVLASSPSGSSSSQTKRGGGAGYPGSQNGYYSRDSSLSSSQTKNQPVATTPSTTPSPRGGGGHLVGRKVGGATSGECNPSLLINLISGAASDLVEVDMMSTVLRGDQHWGLLPDIGFLCCVFLPSKVERVGGFVGRVQFPSWLGRNSTQTKHKRLLTELLILFLNDSRRCTNSTGLKMSGYLDAVYRKCVAPLLTSEGGQGKGAGGGKSQNGDRSSKEEMIDRALKIMDDYNVSRSMLIENLQCLRLKSETRLYDLVDTRLKTAFTRMYNASAHAKKQASAIVAATSHAKKKKMKKRNSMEGDDHEGGDDEEDDEGMLRSRTSGGEAEGDGSGGGGVQEEGDDDLDDDFIVSTAVRGGGRGKPGGKSKLVTPSPGGRGGGRVKKEPTPGRGGGGKRGGRRGGGRGGGAGSARR</sequence>
<feature type="compositionally biased region" description="Acidic residues" evidence="3">
    <location>
        <begin position="1492"/>
        <end position="1502"/>
    </location>
</feature>
<feature type="compositionally biased region" description="Basic residues" evidence="3">
    <location>
        <begin position="1441"/>
        <end position="1450"/>
    </location>
</feature>
<feature type="compositionally biased region" description="Polar residues" evidence="3">
    <location>
        <begin position="244"/>
        <end position="260"/>
    </location>
</feature>
<dbReference type="GO" id="GO:0005524">
    <property type="term" value="F:ATP binding"/>
    <property type="evidence" value="ECO:0007669"/>
    <property type="project" value="InterPro"/>
</dbReference>
<feature type="compositionally biased region" description="Gly residues" evidence="3">
    <location>
        <begin position="1211"/>
        <end position="1222"/>
    </location>
</feature>
<dbReference type="GO" id="GO:0006260">
    <property type="term" value="P:DNA replication"/>
    <property type="evidence" value="ECO:0007669"/>
    <property type="project" value="UniProtKB-KW"/>
</dbReference>
<feature type="region of interest" description="Disordered" evidence="3">
    <location>
        <begin position="1352"/>
        <end position="1371"/>
    </location>
</feature>
<feature type="compositionally biased region" description="Gly residues" evidence="3">
    <location>
        <begin position="1352"/>
        <end position="1362"/>
    </location>
</feature>
<dbReference type="InterPro" id="IPR008921">
    <property type="entry name" value="DNA_pol3_clamp-load_cplx_C"/>
</dbReference>
<feature type="region of interest" description="Disordered" evidence="3">
    <location>
        <begin position="1038"/>
        <end position="1082"/>
    </location>
</feature>
<feature type="compositionally biased region" description="Low complexity" evidence="3">
    <location>
        <begin position="700"/>
        <end position="714"/>
    </location>
</feature>
<dbReference type="Gene3D" id="3.40.50.300">
    <property type="entry name" value="P-loop containing nucleotide triphosphate hydrolases"/>
    <property type="match status" value="1"/>
</dbReference>
<dbReference type="PROSITE" id="PS50172">
    <property type="entry name" value="BRCT"/>
    <property type="match status" value="1"/>
</dbReference>
<comment type="similarity">
    <text evidence="1">Belongs to the activator 1 large subunit family.</text>
</comment>
<dbReference type="InterPro" id="IPR036420">
    <property type="entry name" value="BRCT_dom_sf"/>
</dbReference>
<feature type="compositionally biased region" description="Polar residues" evidence="3">
    <location>
        <begin position="560"/>
        <end position="572"/>
    </location>
</feature>
<dbReference type="SUPFAM" id="SSF48019">
    <property type="entry name" value="post-AAA+ oligomerization domain-like"/>
    <property type="match status" value="2"/>
</dbReference>
<feature type="compositionally biased region" description="Low complexity" evidence="3">
    <location>
        <begin position="549"/>
        <end position="559"/>
    </location>
</feature>
<dbReference type="GO" id="GO:0003689">
    <property type="term" value="F:DNA clamp loader activity"/>
    <property type="evidence" value="ECO:0007669"/>
    <property type="project" value="InterPro"/>
</dbReference>
<feature type="compositionally biased region" description="Basic residues" evidence="3">
    <location>
        <begin position="1"/>
        <end position="17"/>
    </location>
</feature>
<dbReference type="SUPFAM" id="SSF52113">
    <property type="entry name" value="BRCT domain"/>
    <property type="match status" value="1"/>
</dbReference>
<dbReference type="GO" id="GO:0003677">
    <property type="term" value="F:DNA binding"/>
    <property type="evidence" value="ECO:0007669"/>
    <property type="project" value="InterPro"/>
</dbReference>
<dbReference type="InterPro" id="IPR001357">
    <property type="entry name" value="BRCT_dom"/>
</dbReference>
<dbReference type="GO" id="GO:0016887">
    <property type="term" value="F:ATP hydrolysis activity"/>
    <property type="evidence" value="ECO:0007669"/>
    <property type="project" value="InterPro"/>
</dbReference>
<feature type="compositionally biased region" description="Basic and acidic residues" evidence="3">
    <location>
        <begin position="365"/>
        <end position="378"/>
    </location>
</feature>
<feature type="compositionally biased region" description="Basic and acidic residues" evidence="3">
    <location>
        <begin position="92"/>
        <end position="116"/>
    </location>
</feature>
<feature type="compositionally biased region" description="Acidic residues" evidence="3">
    <location>
        <begin position="438"/>
        <end position="479"/>
    </location>
</feature>
<dbReference type="Pfam" id="PF08519">
    <property type="entry name" value="RFC1"/>
    <property type="match status" value="1"/>
</dbReference>
<dbReference type="GeneID" id="94429384"/>
<evidence type="ECO:0000313" key="5">
    <source>
        <dbReference type="EMBL" id="PHJ20163.1"/>
    </source>
</evidence>
<organism evidence="5 6">
    <name type="scientific">Cystoisospora suis</name>
    <dbReference type="NCBI Taxonomy" id="483139"/>
    <lineage>
        <taxon>Eukaryota</taxon>
        <taxon>Sar</taxon>
        <taxon>Alveolata</taxon>
        <taxon>Apicomplexa</taxon>
        <taxon>Conoidasida</taxon>
        <taxon>Coccidia</taxon>
        <taxon>Eucoccidiorida</taxon>
        <taxon>Eimeriorina</taxon>
        <taxon>Sarcocystidae</taxon>
        <taxon>Cystoisospora</taxon>
    </lineage>
</organism>
<dbReference type="OrthoDB" id="331540at2759"/>
<dbReference type="GO" id="GO:0005663">
    <property type="term" value="C:DNA replication factor C complex"/>
    <property type="evidence" value="ECO:0007669"/>
    <property type="project" value="InterPro"/>
</dbReference>
<feature type="compositionally biased region" description="Basic and acidic residues" evidence="3">
    <location>
        <begin position="876"/>
        <end position="895"/>
    </location>
</feature>
<feature type="compositionally biased region" description="Basic residues" evidence="3">
    <location>
        <begin position="483"/>
        <end position="495"/>
    </location>
</feature>
<keyword evidence="6" id="KW-1185">Reference proteome</keyword>
<dbReference type="RefSeq" id="XP_067921854.1">
    <property type="nucleotide sequence ID" value="XM_068066173.1"/>
</dbReference>
<dbReference type="CDD" id="cd17748">
    <property type="entry name" value="BRCT_DNA_ligase_like"/>
    <property type="match status" value="1"/>
</dbReference>
<feature type="compositionally biased region" description="Low complexity" evidence="3">
    <location>
        <begin position="220"/>
        <end position="229"/>
    </location>
</feature>
<gene>
    <name evidence="5" type="ORF">CSUI_006008</name>
</gene>
<dbReference type="InterPro" id="IPR003593">
    <property type="entry name" value="AAA+_ATPase"/>
</dbReference>
<feature type="compositionally biased region" description="Basic and acidic residues" evidence="3">
    <location>
        <begin position="340"/>
        <end position="356"/>
    </location>
</feature>
<dbReference type="SMART" id="SM00382">
    <property type="entry name" value="AAA"/>
    <property type="match status" value="1"/>
</dbReference>
<feature type="region of interest" description="Disordered" evidence="3">
    <location>
        <begin position="871"/>
        <end position="895"/>
    </location>
</feature>
<dbReference type="Proteomes" id="UP000221165">
    <property type="component" value="Unassembled WGS sequence"/>
</dbReference>
<accession>A0A2C6KVX8</accession>
<evidence type="ECO:0000256" key="2">
    <source>
        <dbReference type="ARBA" id="ARBA00022705"/>
    </source>
</evidence>
<dbReference type="EMBL" id="MIGC01002994">
    <property type="protein sequence ID" value="PHJ20163.1"/>
    <property type="molecule type" value="Genomic_DNA"/>
</dbReference>
<dbReference type="Gene3D" id="3.40.50.10190">
    <property type="entry name" value="BRCT domain"/>
    <property type="match status" value="1"/>
</dbReference>
<feature type="region of interest" description="Disordered" evidence="3">
    <location>
        <begin position="1"/>
        <end position="290"/>
    </location>
</feature>
<dbReference type="VEuPathDB" id="ToxoDB:CSUI_006008"/>
<feature type="region of interest" description="Disordered" evidence="3">
    <location>
        <begin position="1157"/>
        <end position="1222"/>
    </location>
</feature>
<dbReference type="Gene3D" id="1.10.8.60">
    <property type="match status" value="1"/>
</dbReference>
<feature type="region of interest" description="Disordered" evidence="3">
    <location>
        <begin position="310"/>
        <end position="572"/>
    </location>
</feature>
<keyword evidence="2" id="KW-0235">DNA replication</keyword>
<feature type="compositionally biased region" description="Basic and acidic residues" evidence="3">
    <location>
        <begin position="18"/>
        <end position="59"/>
    </location>
</feature>
<evidence type="ECO:0000259" key="4">
    <source>
        <dbReference type="PROSITE" id="PS50172"/>
    </source>
</evidence>
<protein>
    <submittedName>
        <fullName evidence="5">Aaa family</fullName>
    </submittedName>
</protein>
<feature type="compositionally biased region" description="Polar residues" evidence="3">
    <location>
        <begin position="1061"/>
        <end position="1072"/>
    </location>
</feature>
<feature type="region of interest" description="Disordered" evidence="3">
    <location>
        <begin position="678"/>
        <end position="729"/>
    </location>
</feature>
<feature type="compositionally biased region" description="Basic and acidic residues" evidence="3">
    <location>
        <begin position="145"/>
        <end position="164"/>
    </location>
</feature>
<feature type="compositionally biased region" description="Basic and acidic residues" evidence="3">
    <location>
        <begin position="310"/>
        <end position="328"/>
    </location>
</feature>
<dbReference type="GO" id="GO:0005634">
    <property type="term" value="C:nucleus"/>
    <property type="evidence" value="ECO:0007669"/>
    <property type="project" value="TreeGrafter"/>
</dbReference>
<dbReference type="SUPFAM" id="SSF52540">
    <property type="entry name" value="P-loop containing nucleoside triphosphate hydrolases"/>
    <property type="match status" value="1"/>
</dbReference>
<feature type="compositionally biased region" description="Polar residues" evidence="3">
    <location>
        <begin position="678"/>
        <end position="688"/>
    </location>
</feature>
<evidence type="ECO:0000256" key="3">
    <source>
        <dbReference type="SAM" id="MobiDB-lite"/>
    </source>
</evidence>
<feature type="compositionally biased region" description="Basic and acidic residues" evidence="3">
    <location>
        <begin position="123"/>
        <end position="134"/>
    </location>
</feature>
<feature type="compositionally biased region" description="Basic and acidic residues" evidence="3">
    <location>
        <begin position="1038"/>
        <end position="1058"/>
    </location>
</feature>
<dbReference type="InterPro" id="IPR027417">
    <property type="entry name" value="P-loop_NTPase"/>
</dbReference>
<feature type="compositionally biased region" description="Acidic residues" evidence="3">
    <location>
        <begin position="1454"/>
        <end position="1468"/>
    </location>
</feature>